<evidence type="ECO:0000256" key="2">
    <source>
        <dbReference type="SAM" id="SignalP"/>
    </source>
</evidence>
<name>A0A7W9LI76_9ACTN</name>
<dbReference type="Proteomes" id="UP000579153">
    <property type="component" value="Unassembled WGS sequence"/>
</dbReference>
<evidence type="ECO:0008006" key="5">
    <source>
        <dbReference type="Google" id="ProtNLM"/>
    </source>
</evidence>
<gene>
    <name evidence="3" type="ORF">HD596_011506</name>
</gene>
<feature type="region of interest" description="Disordered" evidence="1">
    <location>
        <begin position="22"/>
        <end position="51"/>
    </location>
</feature>
<evidence type="ECO:0000313" key="4">
    <source>
        <dbReference type="Proteomes" id="UP000579153"/>
    </source>
</evidence>
<dbReference type="EMBL" id="JACHMB010000001">
    <property type="protein sequence ID" value="MBB5784750.1"/>
    <property type="molecule type" value="Genomic_DNA"/>
</dbReference>
<organism evidence="3 4">
    <name type="scientific">Nonomuraea jabiensis</name>
    <dbReference type="NCBI Taxonomy" id="882448"/>
    <lineage>
        <taxon>Bacteria</taxon>
        <taxon>Bacillati</taxon>
        <taxon>Actinomycetota</taxon>
        <taxon>Actinomycetes</taxon>
        <taxon>Streptosporangiales</taxon>
        <taxon>Streptosporangiaceae</taxon>
        <taxon>Nonomuraea</taxon>
    </lineage>
</organism>
<feature type="chain" id="PRO_5039566233" description="Lipoprotein" evidence="2">
    <location>
        <begin position="25"/>
        <end position="311"/>
    </location>
</feature>
<comment type="caution">
    <text evidence="3">The sequence shown here is derived from an EMBL/GenBank/DDBJ whole genome shotgun (WGS) entry which is preliminary data.</text>
</comment>
<evidence type="ECO:0000313" key="3">
    <source>
        <dbReference type="EMBL" id="MBB5784750.1"/>
    </source>
</evidence>
<dbReference type="RefSeq" id="WP_185077639.1">
    <property type="nucleotide sequence ID" value="NZ_JACHMB010000001.1"/>
</dbReference>
<proteinExistence type="predicted"/>
<sequence length="311" mass="33784">MNTIGKTALALAAMAVLSGCGGTAEPAGKGTSPASKPASNPASNPAVTVQEKRRQFESVKADCMKQKGFRYIAFVPPENPLTDDERKRRAGDYEALKAQRAKYGFGVFSSYVHPKGPDAPGNMPDLSEADPNGKVWTKLSSAQSKSYWKAVSACVVVAAKQVLGKKVQSDTDLFEQLAAAGERASEREIDSDAELVELASSMATCLTGKGYKVSGTRPTDLAQRGWREFLDREDEIGRRQREDVPDVPSPTKEGEVKRTFGATLTPTEAKPYLDKEIKAALDDLECGKDFYRVYTPKAEAIDQKVAEEWGH</sequence>
<reference evidence="3 4" key="1">
    <citation type="submission" date="2020-08" db="EMBL/GenBank/DDBJ databases">
        <title>Sequencing the genomes of 1000 actinobacteria strains.</title>
        <authorList>
            <person name="Klenk H.-P."/>
        </authorList>
    </citation>
    <scope>NUCLEOTIDE SEQUENCE [LARGE SCALE GENOMIC DNA]</scope>
    <source>
        <strain evidence="3 4">DSM 45507</strain>
    </source>
</reference>
<keyword evidence="2" id="KW-0732">Signal</keyword>
<feature type="signal peptide" evidence="2">
    <location>
        <begin position="1"/>
        <end position="24"/>
    </location>
</feature>
<evidence type="ECO:0000256" key="1">
    <source>
        <dbReference type="SAM" id="MobiDB-lite"/>
    </source>
</evidence>
<feature type="compositionally biased region" description="Low complexity" evidence="1">
    <location>
        <begin position="32"/>
        <end position="46"/>
    </location>
</feature>
<protein>
    <recommendedName>
        <fullName evidence="5">Lipoprotein</fullName>
    </recommendedName>
</protein>
<accession>A0A7W9LI76</accession>
<keyword evidence="4" id="KW-1185">Reference proteome</keyword>
<dbReference type="AlphaFoldDB" id="A0A7W9LI76"/>
<dbReference type="PROSITE" id="PS51257">
    <property type="entry name" value="PROKAR_LIPOPROTEIN"/>
    <property type="match status" value="1"/>
</dbReference>